<evidence type="ECO:0000313" key="1">
    <source>
        <dbReference type="EMBL" id="CAG2054340.1"/>
    </source>
</evidence>
<evidence type="ECO:0000313" key="2">
    <source>
        <dbReference type="Proteomes" id="UP001153148"/>
    </source>
</evidence>
<organism evidence="1 2">
    <name type="scientific">Timema podura</name>
    <name type="common">Walking stick</name>
    <dbReference type="NCBI Taxonomy" id="61482"/>
    <lineage>
        <taxon>Eukaryota</taxon>
        <taxon>Metazoa</taxon>
        <taxon>Ecdysozoa</taxon>
        <taxon>Arthropoda</taxon>
        <taxon>Hexapoda</taxon>
        <taxon>Insecta</taxon>
        <taxon>Pterygota</taxon>
        <taxon>Neoptera</taxon>
        <taxon>Polyneoptera</taxon>
        <taxon>Phasmatodea</taxon>
        <taxon>Timematodea</taxon>
        <taxon>Timematoidea</taxon>
        <taxon>Timematidae</taxon>
        <taxon>Timema</taxon>
    </lineage>
</organism>
<protein>
    <submittedName>
        <fullName evidence="1">Uncharacterized protein</fullName>
    </submittedName>
</protein>
<comment type="caution">
    <text evidence="1">The sequence shown here is derived from an EMBL/GenBank/DDBJ whole genome shotgun (WGS) entry which is preliminary data.</text>
</comment>
<accession>A0ABN7NLG7</accession>
<proteinExistence type="predicted"/>
<gene>
    <name evidence="1" type="ORF">TPAB3V08_LOCUS1369</name>
</gene>
<keyword evidence="2" id="KW-1185">Reference proteome</keyword>
<name>A0ABN7NLG7_TIMPD</name>
<dbReference type="Proteomes" id="UP001153148">
    <property type="component" value="Unassembled WGS sequence"/>
</dbReference>
<dbReference type="EMBL" id="CAJPIN010001231">
    <property type="protein sequence ID" value="CAG2054340.1"/>
    <property type="molecule type" value="Genomic_DNA"/>
</dbReference>
<reference evidence="1" key="1">
    <citation type="submission" date="2021-03" db="EMBL/GenBank/DDBJ databases">
        <authorList>
            <person name="Tran Van P."/>
        </authorList>
    </citation>
    <scope>NUCLEOTIDE SEQUENCE</scope>
</reference>
<sequence>MYSKLHIIRRIEVPDGEQRCRRVLIISIKRDSCRSHELTTNLYSKREADIRYSPKKDQGCLCPKCMVTPPIPSQEEANHSSRLLLKHSRAPVRSTQAYTTHQNCHFELGKEAGENGKLNGSTYQWIAQNDGHKTGCAATVIGISKINLFEGYPKRLDNYIRTIKAHPNRQILSRAISRLRMSYSQPILQSNWHIVTRISGHIE</sequence>